<keyword evidence="3" id="KW-1185">Reference proteome</keyword>
<protein>
    <submittedName>
        <fullName evidence="2">Uncharacterized protein</fullName>
    </submittedName>
</protein>
<reference evidence="2 3" key="2">
    <citation type="submission" date="2014-03" db="EMBL/GenBank/DDBJ databases">
        <title>The Genome Sequence of Anncaliia algerae insect isolate PRA339.</title>
        <authorList>
            <consortium name="The Broad Institute Genome Sequencing Platform"/>
            <consortium name="The Broad Institute Genome Sequencing Center for Infectious Disease"/>
            <person name="Cuomo C."/>
            <person name="Becnel J."/>
            <person name="Sanscrainte N."/>
            <person name="Walker B."/>
            <person name="Young S.K."/>
            <person name="Zeng Q."/>
            <person name="Gargeya S."/>
            <person name="Fitzgerald M."/>
            <person name="Haas B."/>
            <person name="Abouelleil A."/>
            <person name="Alvarado L."/>
            <person name="Arachchi H.M."/>
            <person name="Berlin A.M."/>
            <person name="Chapman S.B."/>
            <person name="Dewar J."/>
            <person name="Goldberg J."/>
            <person name="Griggs A."/>
            <person name="Gujja S."/>
            <person name="Hansen M."/>
            <person name="Howarth C."/>
            <person name="Imamovic A."/>
            <person name="Larimer J."/>
            <person name="McCowan C."/>
            <person name="Murphy C."/>
            <person name="Neiman D."/>
            <person name="Pearson M."/>
            <person name="Priest M."/>
            <person name="Roberts A."/>
            <person name="Saif S."/>
            <person name="Shea T."/>
            <person name="Sisk P."/>
            <person name="Sykes S."/>
            <person name="Wortman J."/>
            <person name="Nusbaum C."/>
            <person name="Birren B."/>
        </authorList>
    </citation>
    <scope>NUCLEOTIDE SEQUENCE [LARGE SCALE GENOMIC DNA]</scope>
    <source>
        <strain evidence="2 3">PRA339</strain>
    </source>
</reference>
<evidence type="ECO:0000256" key="1">
    <source>
        <dbReference type="SAM" id="SignalP"/>
    </source>
</evidence>
<reference evidence="3" key="1">
    <citation type="submission" date="2013-02" db="EMBL/GenBank/DDBJ databases">
        <authorList>
            <consortium name="The Broad Institute Genome Sequencing Platform"/>
            <person name="Cuomo C."/>
            <person name="Becnel J."/>
            <person name="Sanscrainte N."/>
            <person name="Walker B."/>
            <person name="Young S.K."/>
            <person name="Zeng Q."/>
            <person name="Gargeya S."/>
            <person name="Fitzgerald M."/>
            <person name="Haas B."/>
            <person name="Abouelleil A."/>
            <person name="Alvarado L."/>
            <person name="Arachchi H.M."/>
            <person name="Berlin A.M."/>
            <person name="Chapman S.B."/>
            <person name="Dewar J."/>
            <person name="Goldberg J."/>
            <person name="Griggs A."/>
            <person name="Gujja S."/>
            <person name="Hansen M."/>
            <person name="Howarth C."/>
            <person name="Imamovic A."/>
            <person name="Larimer J."/>
            <person name="McCowan C."/>
            <person name="Murphy C."/>
            <person name="Neiman D."/>
            <person name="Pearson M."/>
            <person name="Priest M."/>
            <person name="Roberts A."/>
            <person name="Saif S."/>
            <person name="Shea T."/>
            <person name="Sisk P."/>
            <person name="Sykes S."/>
            <person name="Wortman J."/>
            <person name="Nusbaum C."/>
            <person name="Birren B."/>
        </authorList>
    </citation>
    <scope>NUCLEOTIDE SEQUENCE [LARGE SCALE GENOMIC DNA]</scope>
    <source>
        <strain evidence="3">PRA339</strain>
    </source>
</reference>
<evidence type="ECO:0000313" key="3">
    <source>
        <dbReference type="Proteomes" id="UP000030655"/>
    </source>
</evidence>
<dbReference type="VEuPathDB" id="MicrosporidiaDB:H312_03546"/>
<keyword evidence="1" id="KW-0732">Signal</keyword>
<dbReference type="OrthoDB" id="10426158at2759"/>
<dbReference type="HOGENOM" id="CLU_711661_0_0_1"/>
<proteinExistence type="predicted"/>
<gene>
    <name evidence="2" type="ORF">H312_03546</name>
</gene>
<sequence length="388" mass="45604">MLFLNFLHFATLTTVNNQQISINKSDVQNYSKNVAVEVNAPQTHFDSYYHMSFSSSDTYENLSDNYHSQTQILNLSQNFSYQQPFSNFITTVPNPSTKLHSYQHNRRHSRNVVSISDKSSNSSYDFPHGNHNSSIPSQIHHVSMSQKPSIESNSKKSMFYGIFCVTGNNYENIFTKDNNDIIFINYHFCEKNIFFDSNKSEIQSDLNSVISYSCANKCYQVWFNKFYIQELANLRQKENIVRFKVRLYKFLGKNLFPFGILDHRNLQSLIDGATEILKYNKMIVDLFLTSLVFRIRNLKKKCAFSNNDGYTYNLFDPYCDKIICIRTSIFFTLQWWASLKFSENNLEENIYKIFDVVFRRFFVAGQAKQNLEDFLKAYLFHIINSFTE</sequence>
<feature type="signal peptide" evidence="1">
    <location>
        <begin position="1"/>
        <end position="17"/>
    </location>
</feature>
<evidence type="ECO:0000313" key="2">
    <source>
        <dbReference type="EMBL" id="KCZ79071.1"/>
    </source>
</evidence>
<dbReference type="Proteomes" id="UP000030655">
    <property type="component" value="Unassembled WGS sequence"/>
</dbReference>
<dbReference type="EMBL" id="KK365394">
    <property type="protein sequence ID" value="KCZ79071.1"/>
    <property type="molecule type" value="Genomic_DNA"/>
</dbReference>
<accession>A0A059EWK1</accession>
<feature type="chain" id="PRO_5001572328" evidence="1">
    <location>
        <begin position="18"/>
        <end position="388"/>
    </location>
</feature>
<dbReference type="AlphaFoldDB" id="A0A059EWK1"/>
<name>A0A059EWK1_9MICR</name>
<organism evidence="2 3">
    <name type="scientific">Anncaliia algerae PRA339</name>
    <dbReference type="NCBI Taxonomy" id="1288291"/>
    <lineage>
        <taxon>Eukaryota</taxon>
        <taxon>Fungi</taxon>
        <taxon>Fungi incertae sedis</taxon>
        <taxon>Microsporidia</taxon>
        <taxon>Tubulinosematoidea</taxon>
        <taxon>Tubulinosematidae</taxon>
        <taxon>Anncaliia</taxon>
    </lineage>
</organism>